<dbReference type="GO" id="GO:0043023">
    <property type="term" value="F:ribosomal large subunit binding"/>
    <property type="evidence" value="ECO:0007669"/>
    <property type="project" value="TreeGrafter"/>
</dbReference>
<dbReference type="VEuPathDB" id="VectorBase:PPAPM1_011529"/>
<evidence type="ECO:0000256" key="2">
    <source>
        <dbReference type="ARBA" id="ARBA00010574"/>
    </source>
</evidence>
<keyword evidence="3" id="KW-0496">Mitochondrion</keyword>
<proteinExistence type="inferred from homology"/>
<dbReference type="GO" id="GO:0005739">
    <property type="term" value="C:mitochondrion"/>
    <property type="evidence" value="ECO:0007669"/>
    <property type="project" value="UniProtKB-SubCell"/>
</dbReference>
<comment type="subcellular location">
    <subcellularLocation>
        <location evidence="1">Mitochondrion</location>
    </subcellularLocation>
</comment>
<dbReference type="InterPro" id="IPR004394">
    <property type="entry name" value="Iojap/RsfS/C7orf30"/>
</dbReference>
<dbReference type="GO" id="GO:0017148">
    <property type="term" value="P:negative regulation of translation"/>
    <property type="evidence" value="ECO:0007669"/>
    <property type="project" value="TreeGrafter"/>
</dbReference>
<protein>
    <recommendedName>
        <fullName evidence="5">Mitochondrial assembly of ribosomal large subunit protein 1</fullName>
    </recommendedName>
</protein>
<evidence type="ECO:0000256" key="3">
    <source>
        <dbReference type="ARBA" id="ARBA00023128"/>
    </source>
</evidence>
<evidence type="ECO:0000256" key="4">
    <source>
        <dbReference type="ARBA" id="ARBA00053669"/>
    </source>
</evidence>
<evidence type="ECO:0000256" key="1">
    <source>
        <dbReference type="ARBA" id="ARBA00004173"/>
    </source>
</evidence>
<evidence type="ECO:0000313" key="7">
    <source>
        <dbReference type="Proteomes" id="UP000092462"/>
    </source>
</evidence>
<dbReference type="Gene3D" id="3.30.460.10">
    <property type="entry name" value="Beta Polymerase, domain 2"/>
    <property type="match status" value="1"/>
</dbReference>
<dbReference type="FunFam" id="3.30.460.10:FF:000018">
    <property type="entry name" value="Mitochondrial assembly of ribosomal large subunit 1"/>
    <property type="match status" value="1"/>
</dbReference>
<dbReference type="SUPFAM" id="SSF81301">
    <property type="entry name" value="Nucleotidyltransferase"/>
    <property type="match status" value="1"/>
</dbReference>
<evidence type="ECO:0000313" key="6">
    <source>
        <dbReference type="EnsemblMetazoa" id="PPAI006335-PA"/>
    </source>
</evidence>
<dbReference type="HAMAP" id="MF_01477">
    <property type="entry name" value="Iojap_RsfS"/>
    <property type="match status" value="1"/>
</dbReference>
<dbReference type="InterPro" id="IPR043519">
    <property type="entry name" value="NT_sf"/>
</dbReference>
<dbReference type="AlphaFoldDB" id="A0A1B0DEI6"/>
<dbReference type="EMBL" id="AJVK01032790">
    <property type="status" value="NOT_ANNOTATED_CDS"/>
    <property type="molecule type" value="Genomic_DNA"/>
</dbReference>
<comment type="function">
    <text evidence="4">Required for normal mitochondrial ribosome function and mitochondrial translation. May play a role in ribosome biogenesis by preventing premature association of the 28S and 39S ribosomal subunits. Interacts with mitochondrial ribosomal protein uL14m (MRPL14), probably blocking formation of intersubunit bridge B8, preventing association of the 28S and 39S ribosomal subunits. Addition to isolated mitochondrial ribosomal subunits partially inhibits translation, probably by interfering with the association of the 28S and 39S ribosomal subunits and the formation of functional ribosomes. May also participate in the assembly and/or regulation of the stability of the large subunit of the mitochondrial ribosome. May function as a ribosomal silencing factor.</text>
</comment>
<organism evidence="6 7">
    <name type="scientific">Phlebotomus papatasi</name>
    <name type="common">Sandfly</name>
    <dbReference type="NCBI Taxonomy" id="29031"/>
    <lineage>
        <taxon>Eukaryota</taxon>
        <taxon>Metazoa</taxon>
        <taxon>Ecdysozoa</taxon>
        <taxon>Arthropoda</taxon>
        <taxon>Hexapoda</taxon>
        <taxon>Insecta</taxon>
        <taxon>Pterygota</taxon>
        <taxon>Neoptera</taxon>
        <taxon>Endopterygota</taxon>
        <taxon>Diptera</taxon>
        <taxon>Nematocera</taxon>
        <taxon>Psychodoidea</taxon>
        <taxon>Psychodidae</taxon>
        <taxon>Phlebotomus</taxon>
        <taxon>Phlebotomus</taxon>
    </lineage>
</organism>
<dbReference type="Pfam" id="PF02410">
    <property type="entry name" value="RsfS"/>
    <property type="match status" value="1"/>
</dbReference>
<dbReference type="VEuPathDB" id="VectorBase:PPAI006335"/>
<name>A0A1B0DEI6_PHLPP</name>
<sequence>KSLPGAVSQRYKIFDENQSPKIFDVEEERARVQEEEDLEVSGPDPYEGINLKRGTTGVFEIEDLVELLRREKGRDVFVCKVPPELKYVDYLCVTTALSVRHMRGLAEYVRKVYKMKRSPGDEIPKIEGANCRDWIAMDMGNIALHIFSANARKLYDLESLWSVGADYDPECNKPLDPLLEMLEQQTNLFDGVTK</sequence>
<reference evidence="6" key="1">
    <citation type="submission" date="2022-08" db="UniProtKB">
        <authorList>
            <consortium name="EnsemblMetazoa"/>
        </authorList>
    </citation>
    <scope>IDENTIFICATION</scope>
    <source>
        <strain evidence="6">Israel</strain>
    </source>
</reference>
<dbReference type="NCBIfam" id="TIGR00090">
    <property type="entry name" value="rsfS_iojap_ybeB"/>
    <property type="match status" value="1"/>
</dbReference>
<dbReference type="PANTHER" id="PTHR21043">
    <property type="entry name" value="IOJAP SUPERFAMILY ORTHOLOG"/>
    <property type="match status" value="1"/>
</dbReference>
<accession>A0A1B0DEI6</accession>
<dbReference type="PANTHER" id="PTHR21043:SF0">
    <property type="entry name" value="MITOCHONDRIAL ASSEMBLY OF RIBOSOMAL LARGE SUBUNIT PROTEIN 1"/>
    <property type="match status" value="1"/>
</dbReference>
<keyword evidence="7" id="KW-1185">Reference proteome</keyword>
<comment type="similarity">
    <text evidence="2">Belongs to the Iojap/RsfS family.</text>
</comment>
<dbReference type="EnsemblMetazoa" id="PPAI006335-RA">
    <property type="protein sequence ID" value="PPAI006335-PA"/>
    <property type="gene ID" value="PPAI006335"/>
</dbReference>
<dbReference type="Proteomes" id="UP000092462">
    <property type="component" value="Unassembled WGS sequence"/>
</dbReference>
<dbReference type="GO" id="GO:0090071">
    <property type="term" value="P:negative regulation of ribosome biogenesis"/>
    <property type="evidence" value="ECO:0007669"/>
    <property type="project" value="TreeGrafter"/>
</dbReference>
<evidence type="ECO:0000256" key="5">
    <source>
        <dbReference type="ARBA" id="ARBA00073331"/>
    </source>
</evidence>